<dbReference type="InterPro" id="IPR011990">
    <property type="entry name" value="TPR-like_helical_dom_sf"/>
</dbReference>
<proteinExistence type="predicted"/>
<dbReference type="InterPro" id="IPR019734">
    <property type="entry name" value="TPR_rpt"/>
</dbReference>
<reference evidence="3 4" key="1">
    <citation type="submission" date="2022-06" db="EMBL/GenBank/DDBJ databases">
        <title>A taxonomic note on the genus Prevotella: Description of four novel genera and emended description of the genera Hallella and Xylanibacter.</title>
        <authorList>
            <person name="Hitch T.C.A."/>
        </authorList>
    </citation>
    <scope>NUCLEOTIDE SEQUENCE [LARGE SCALE GENOMIC DNA]</scope>
    <source>
        <strain evidence="3 4">DSM 100619</strain>
    </source>
</reference>
<evidence type="ECO:0000256" key="1">
    <source>
        <dbReference type="PROSITE-ProRule" id="PRU00339"/>
    </source>
</evidence>
<keyword evidence="1" id="KW-0802">TPR repeat</keyword>
<gene>
    <name evidence="3" type="ORF">NG821_00600</name>
</gene>
<feature type="repeat" description="TPR" evidence="1">
    <location>
        <begin position="139"/>
        <end position="172"/>
    </location>
</feature>
<keyword evidence="2" id="KW-0472">Membrane</keyword>
<sequence length="234" mass="25792">MAKNKKQGSIDMDDTLNRSEATFIKNRKLLTWVVVAIIVIIGGIIAYHNLIAVPNENKASTELGRGQEYFDNEMYDKALNGDGAGYNGFLAIADNYGSTDAGNLANLYAGLCYANLNKWADALEYLKKYDAKGDQMVSPAAIGALGDAYAHNGQLDKAIDNFKKASEMADRHAMDHRNNSLSPTFLIKAGEILESQGKKDDALKIYQDIKKKYVNSALVQSHEIDKYIERASTK</sequence>
<keyword evidence="2" id="KW-0812">Transmembrane</keyword>
<keyword evidence="4" id="KW-1185">Reference proteome</keyword>
<evidence type="ECO:0000313" key="4">
    <source>
        <dbReference type="Proteomes" id="UP001204015"/>
    </source>
</evidence>
<dbReference type="RefSeq" id="WP_252759712.1">
    <property type="nucleotide sequence ID" value="NZ_JAMXLY010000001.1"/>
</dbReference>
<dbReference type="EMBL" id="JAMXLY010000001">
    <property type="protein sequence ID" value="MCO6024356.1"/>
    <property type="molecule type" value="Genomic_DNA"/>
</dbReference>
<dbReference type="Gene3D" id="1.25.40.10">
    <property type="entry name" value="Tetratricopeptide repeat domain"/>
    <property type="match status" value="2"/>
</dbReference>
<evidence type="ECO:0000313" key="3">
    <source>
        <dbReference type="EMBL" id="MCO6024356.1"/>
    </source>
</evidence>
<dbReference type="SUPFAM" id="SSF48452">
    <property type="entry name" value="TPR-like"/>
    <property type="match status" value="1"/>
</dbReference>
<name>A0ABT1BTF5_9BACT</name>
<dbReference type="PROSITE" id="PS50005">
    <property type="entry name" value="TPR"/>
    <property type="match status" value="1"/>
</dbReference>
<organism evidence="3 4">
    <name type="scientific">Segatella cerevisiae</name>
    <dbReference type="NCBI Taxonomy" id="2053716"/>
    <lineage>
        <taxon>Bacteria</taxon>
        <taxon>Pseudomonadati</taxon>
        <taxon>Bacteroidota</taxon>
        <taxon>Bacteroidia</taxon>
        <taxon>Bacteroidales</taxon>
        <taxon>Prevotellaceae</taxon>
        <taxon>Segatella</taxon>
    </lineage>
</organism>
<dbReference type="Pfam" id="PF13174">
    <property type="entry name" value="TPR_6"/>
    <property type="match status" value="2"/>
</dbReference>
<keyword evidence="2" id="KW-1133">Transmembrane helix</keyword>
<comment type="caution">
    <text evidence="3">The sequence shown here is derived from an EMBL/GenBank/DDBJ whole genome shotgun (WGS) entry which is preliminary data.</text>
</comment>
<dbReference type="Proteomes" id="UP001204015">
    <property type="component" value="Unassembled WGS sequence"/>
</dbReference>
<dbReference type="SMART" id="SM00028">
    <property type="entry name" value="TPR"/>
    <property type="match status" value="2"/>
</dbReference>
<protein>
    <submittedName>
        <fullName evidence="3">Tetratricopeptide repeat protein</fullName>
    </submittedName>
</protein>
<feature type="transmembrane region" description="Helical" evidence="2">
    <location>
        <begin position="29"/>
        <end position="50"/>
    </location>
</feature>
<accession>A0ABT1BTF5</accession>
<evidence type="ECO:0000256" key="2">
    <source>
        <dbReference type="SAM" id="Phobius"/>
    </source>
</evidence>